<dbReference type="FunFam" id="3.80.10.10:FF:000134">
    <property type="entry name" value="F-box and leucine rich repeat protein 13"/>
    <property type="match status" value="1"/>
</dbReference>
<dbReference type="Pfam" id="PF25372">
    <property type="entry name" value="DUF7885"/>
    <property type="match status" value="2"/>
</dbReference>
<name>A0A1S3KPM9_SALSA</name>
<proteinExistence type="predicted"/>
<dbReference type="PROSITE" id="PS50181">
    <property type="entry name" value="FBOX"/>
    <property type="match status" value="1"/>
</dbReference>
<dbReference type="OrthoDB" id="61560at2759"/>
<accession>A0A1S3KPM9</accession>
<dbReference type="InterPro" id="IPR006553">
    <property type="entry name" value="Leu-rich_rpt_Cys-con_subtyp"/>
</dbReference>
<dbReference type="PANTHER" id="PTHR13382">
    <property type="entry name" value="MITOCHONDRIAL ATP SYNTHASE COUPLING FACTOR B"/>
    <property type="match status" value="1"/>
</dbReference>
<feature type="domain" description="F-box" evidence="2">
    <location>
        <begin position="225"/>
        <end position="271"/>
    </location>
</feature>
<dbReference type="AlphaFoldDB" id="A0A1S3KPM9"/>
<evidence type="ECO:0000313" key="3">
    <source>
        <dbReference type="Proteomes" id="UP001652741"/>
    </source>
</evidence>
<dbReference type="PANTHER" id="PTHR13382:SF70">
    <property type="entry name" value="ANTAGONIST OF MITOTIC EXIT NETWORK 1 HOMOLOG"/>
    <property type="match status" value="1"/>
</dbReference>
<dbReference type="GO" id="GO:0005737">
    <property type="term" value="C:cytoplasm"/>
    <property type="evidence" value="ECO:0007669"/>
    <property type="project" value="TreeGrafter"/>
</dbReference>
<dbReference type="SMART" id="SM00367">
    <property type="entry name" value="LRR_CC"/>
    <property type="match status" value="16"/>
</dbReference>
<dbReference type="InterPro" id="IPR032675">
    <property type="entry name" value="LRR_dom_sf"/>
</dbReference>
<dbReference type="GeneID" id="106561327"/>
<reference evidence="4" key="1">
    <citation type="submission" date="2025-08" db="UniProtKB">
        <authorList>
            <consortium name="RefSeq"/>
        </authorList>
    </citation>
    <scope>IDENTIFICATION</scope>
</reference>
<dbReference type="Gene3D" id="3.80.10.10">
    <property type="entry name" value="Ribonuclease Inhibitor"/>
    <property type="match status" value="4"/>
</dbReference>
<dbReference type="InterPro" id="IPR001810">
    <property type="entry name" value="F-box_dom"/>
</dbReference>
<dbReference type="InterPro" id="IPR050648">
    <property type="entry name" value="F-box_LRR-repeat"/>
</dbReference>
<dbReference type="Pfam" id="PF12937">
    <property type="entry name" value="F-box-like"/>
    <property type="match status" value="1"/>
</dbReference>
<evidence type="ECO:0000256" key="1">
    <source>
        <dbReference type="ARBA" id="ARBA00022786"/>
    </source>
</evidence>
<dbReference type="Proteomes" id="UP001652741">
    <property type="component" value="Chromosome ssa17"/>
</dbReference>
<keyword evidence="3" id="KW-1185">Reference proteome</keyword>
<gene>
    <name evidence="4" type="primary">LOC106561327</name>
</gene>
<evidence type="ECO:0000259" key="2">
    <source>
        <dbReference type="PROSITE" id="PS50181"/>
    </source>
</evidence>
<dbReference type="RefSeq" id="XP_013980643.1">
    <property type="nucleotide sequence ID" value="XM_014125168.2"/>
</dbReference>
<keyword evidence="1" id="KW-0833">Ubl conjugation pathway</keyword>
<dbReference type="CDD" id="cd22977">
    <property type="entry name" value="DD_FBXL13"/>
    <property type="match status" value="1"/>
</dbReference>
<dbReference type="SMART" id="SM00256">
    <property type="entry name" value="FBOX"/>
    <property type="match status" value="1"/>
</dbReference>
<organism evidence="3 4">
    <name type="scientific">Salmo salar</name>
    <name type="common">Atlantic salmon</name>
    <dbReference type="NCBI Taxonomy" id="8030"/>
    <lineage>
        <taxon>Eukaryota</taxon>
        <taxon>Metazoa</taxon>
        <taxon>Chordata</taxon>
        <taxon>Craniata</taxon>
        <taxon>Vertebrata</taxon>
        <taxon>Euteleostomi</taxon>
        <taxon>Actinopterygii</taxon>
        <taxon>Neopterygii</taxon>
        <taxon>Teleostei</taxon>
        <taxon>Protacanthopterygii</taxon>
        <taxon>Salmoniformes</taxon>
        <taxon>Salmonidae</taxon>
        <taxon>Salmoninae</taxon>
        <taxon>Salmo</taxon>
    </lineage>
</organism>
<dbReference type="SUPFAM" id="SSF47391">
    <property type="entry name" value="Dimerization-anchoring domain of cAMP-dependent PK regulatory subunit"/>
    <property type="match status" value="1"/>
</dbReference>
<sequence length="822" mass="93264">MASLQNADPALREYILKHSLTQIFQALLTGLCVSCPESPLHFLERKIVSIQENRDTAEIDWHTCVDDPEQVAVTSLAGSMVHDIFGKRDDTLFLSHLFEKAYSCYRIRLTNMCFKAWKRFIWNKRKEARELTLKMETAERHYIQRGLRVALCKWVEWVQVCKRRQNDAMKKIQRVWNAIHCKIVISAWRYVVQDSKRTKEYFERLENGLLEMSSKDSDVAIEEGHDGLSLLPCKLSIKVFQSLDVGDLLKCAEVCRTWKAIAQSCSLWSRISFSVERDWITDRIVEQILQKYRPFVVHLNMRGCTSLQWPSFKCISECRNLQELNLSECFNIKDEMVCMILEGCPTLLYLNLSFSYVANGTLRELSRSCLNLQFLSLACCRRFTDKGLQYLASGKGCHKLIHLDLSGCTQQISVEGFRYIAAGCPLLQQIVFNDMPTLSDSCVLELASKCHSLSAISLWDTPHLSDSAFKAIAEVANLTKFSVDGNSRMSDISWRALCRSSPGLTRLHAADCPRMTDSSLKSMGALKNLVYLNISHCSRVSDMGLRYLTEGPSASKLRELNLSNCSRINDLAIMRVAQKCSKLNHLSVSYCDNLSNSGLEWLSSCSSLLSLDISGCNIMDQGLIALGGNPGLKKLVASECVWITDIGIEKFCRQARGLEYMDVSHCVALSDQAIKALSFYCRTIVTLRMPGCPKMTDLAVQYLTVGRHFLRELDVSGCVLLTDRTPRFLQTGCPQLNTINMVYCRGISKQAALRLQPCVEKWEHSNDDAPYWFGYDSLGQLLQPIGRPDKIQDTWEEEEPAPRNNKKRNLIKACGEDYEYTA</sequence>
<dbReference type="KEGG" id="sasa:106561327"/>
<dbReference type="InterPro" id="IPR057207">
    <property type="entry name" value="FBXL15_LRR"/>
</dbReference>
<dbReference type="SUPFAM" id="SSF52047">
    <property type="entry name" value="RNI-like"/>
    <property type="match status" value="2"/>
</dbReference>
<protein>
    <submittedName>
        <fullName evidence="4">Dynein regulatory complex subunit 6 isoform X1</fullName>
    </submittedName>
</protein>
<evidence type="ECO:0000313" key="4">
    <source>
        <dbReference type="RefSeq" id="XP_013980643.1"/>
    </source>
</evidence>